<protein>
    <recommendedName>
        <fullName evidence="4">Phosphate transport regulator</fullName>
    </recommendedName>
</protein>
<accession>A0A4R3TBC3</accession>
<comment type="caution">
    <text evidence="2">The sequence shown here is derived from an EMBL/GenBank/DDBJ whole genome shotgun (WGS) entry which is preliminary data.</text>
</comment>
<dbReference type="Proteomes" id="UP000295773">
    <property type="component" value="Unassembled WGS sequence"/>
</dbReference>
<evidence type="ECO:0008006" key="4">
    <source>
        <dbReference type="Google" id="ProtNLM"/>
    </source>
</evidence>
<dbReference type="PANTHER" id="PTHR37298:SF1">
    <property type="entry name" value="UPF0111 PROTEIN YKAA"/>
    <property type="match status" value="1"/>
</dbReference>
<keyword evidence="3" id="KW-1185">Reference proteome</keyword>
<sequence length="207" mass="24170">MIKKKKYNYFQAYQLMTECAYQAAFELMKMMKDYQPNAINVHLQKMHRIEHEADLRRHEIMTVLAKDSRPPMDREDIVALSNALDDMVDMVEDVSIGLYIYNVKEVQEAAMAYGKVIVMCCDAVREMMKEFEKIQYNNNIMDCIKRVNHLEGQGDTLFAKATRELFSDVLDPVEVIRWKSIYDRMELACDSCEKIGHLVESVVLKHA</sequence>
<organism evidence="2 3">
    <name type="scientific">Longicatena caecimuris</name>
    <dbReference type="NCBI Taxonomy" id="1796635"/>
    <lineage>
        <taxon>Bacteria</taxon>
        <taxon>Bacillati</taxon>
        <taxon>Bacillota</taxon>
        <taxon>Erysipelotrichia</taxon>
        <taxon>Erysipelotrichales</taxon>
        <taxon>Erysipelotrichaceae</taxon>
        <taxon>Longicatena</taxon>
    </lineage>
</organism>
<proteinExistence type="inferred from homology"/>
<evidence type="ECO:0000313" key="3">
    <source>
        <dbReference type="Proteomes" id="UP000295773"/>
    </source>
</evidence>
<name>A0A4R3TBC3_9FIRM</name>
<reference evidence="2 3" key="1">
    <citation type="submission" date="2019-03" db="EMBL/GenBank/DDBJ databases">
        <title>Genomic Encyclopedia of Type Strains, Phase IV (KMG-IV): sequencing the most valuable type-strain genomes for metagenomic binning, comparative biology and taxonomic classification.</title>
        <authorList>
            <person name="Goeker M."/>
        </authorList>
    </citation>
    <scope>NUCLEOTIDE SEQUENCE [LARGE SCALE GENOMIC DNA]</scope>
    <source>
        <strain evidence="2 3">DSM 29481</strain>
    </source>
</reference>
<gene>
    <name evidence="2" type="ORF">EDD61_11156</name>
</gene>
<dbReference type="InterPro" id="IPR052912">
    <property type="entry name" value="UPF0111_domain"/>
</dbReference>
<evidence type="ECO:0000256" key="1">
    <source>
        <dbReference type="ARBA" id="ARBA00008591"/>
    </source>
</evidence>
<dbReference type="Gene3D" id="1.20.58.220">
    <property type="entry name" value="Phosphate transport system protein phou homolog 2, domain 2"/>
    <property type="match status" value="1"/>
</dbReference>
<dbReference type="InterPro" id="IPR018445">
    <property type="entry name" value="Put_Phosphate_transp_reg"/>
</dbReference>
<dbReference type="PANTHER" id="PTHR37298">
    <property type="entry name" value="UPF0111 PROTEIN YKAA"/>
    <property type="match status" value="1"/>
</dbReference>
<dbReference type="Pfam" id="PF01865">
    <property type="entry name" value="PhoU_div"/>
    <property type="match status" value="1"/>
</dbReference>
<dbReference type="AlphaFoldDB" id="A0A4R3TBC3"/>
<evidence type="ECO:0000313" key="2">
    <source>
        <dbReference type="EMBL" id="TCU59128.1"/>
    </source>
</evidence>
<comment type="similarity">
    <text evidence="1">Belongs to the UPF0111 family.</text>
</comment>
<dbReference type="InterPro" id="IPR038078">
    <property type="entry name" value="PhoU-like_sf"/>
</dbReference>
<dbReference type="RefSeq" id="WP_128125159.1">
    <property type="nucleotide sequence ID" value="NZ_JANKBG010000011.1"/>
</dbReference>
<dbReference type="EMBL" id="SMBP01000011">
    <property type="protein sequence ID" value="TCU59128.1"/>
    <property type="molecule type" value="Genomic_DNA"/>
</dbReference>